<comment type="caution">
    <text evidence="1">The sequence shown here is derived from an EMBL/GenBank/DDBJ whole genome shotgun (WGS) entry which is preliminary data.</text>
</comment>
<evidence type="ECO:0000313" key="2">
    <source>
        <dbReference type="Proteomes" id="UP000601027"/>
    </source>
</evidence>
<sequence length="189" mass="20910">MLSAATARAIGEALIDTERAAEQAGWDAPPQLLAMFIRPGTTIEIAPVPLHPATWRDSNPAQTGPYIPATAILDALTAYFTATRTPDWLRTWLRDEGRTPVGFAFLCEGWSSPRTAGYRHGGIRLFPYYEDDMVRSLSAFDTDGRYYHVLRRRGADTASASTDDDPAPLIRQTMLGSCLYRLRHLALPA</sequence>
<dbReference type="RefSeq" id="WP_203172980.1">
    <property type="nucleotide sequence ID" value="NZ_JAEVHM010000001.1"/>
</dbReference>
<evidence type="ECO:0000313" key="1">
    <source>
        <dbReference type="EMBL" id="MBM0230508.1"/>
    </source>
</evidence>
<name>A0ABS1XMN1_9ACTN</name>
<accession>A0ABS1XMN1</accession>
<keyword evidence="2" id="KW-1185">Reference proteome</keyword>
<organism evidence="1 2">
    <name type="scientific">Micromonospora parastrephiae</name>
    <dbReference type="NCBI Taxonomy" id="2806101"/>
    <lineage>
        <taxon>Bacteria</taxon>
        <taxon>Bacillati</taxon>
        <taxon>Actinomycetota</taxon>
        <taxon>Actinomycetes</taxon>
        <taxon>Micromonosporales</taxon>
        <taxon>Micromonosporaceae</taxon>
        <taxon>Micromonospora</taxon>
    </lineage>
</organism>
<gene>
    <name evidence="1" type="ORF">JNW91_00635</name>
</gene>
<protein>
    <recommendedName>
        <fullName evidence="3">GNAT family N-acetyltransferase</fullName>
    </recommendedName>
</protein>
<evidence type="ECO:0008006" key="3">
    <source>
        <dbReference type="Google" id="ProtNLM"/>
    </source>
</evidence>
<dbReference type="EMBL" id="JAEVHM010000001">
    <property type="protein sequence ID" value="MBM0230508.1"/>
    <property type="molecule type" value="Genomic_DNA"/>
</dbReference>
<reference evidence="1 2" key="1">
    <citation type="submission" date="2021-01" db="EMBL/GenBank/DDBJ databases">
        <title>Draft genome sequence of Micromonospora sp. strain STR1_7.</title>
        <authorList>
            <person name="Karlyshev A."/>
            <person name="Jawad R."/>
        </authorList>
    </citation>
    <scope>NUCLEOTIDE SEQUENCE [LARGE SCALE GENOMIC DNA]</scope>
    <source>
        <strain evidence="1 2">STR1-7</strain>
    </source>
</reference>
<dbReference type="Proteomes" id="UP000601027">
    <property type="component" value="Unassembled WGS sequence"/>
</dbReference>
<proteinExistence type="predicted"/>